<dbReference type="Pfam" id="PF07690">
    <property type="entry name" value="MFS_1"/>
    <property type="match status" value="1"/>
</dbReference>
<proteinExistence type="predicted"/>
<feature type="transmembrane region" description="Helical" evidence="5">
    <location>
        <begin position="198"/>
        <end position="217"/>
    </location>
</feature>
<feature type="transmembrane region" description="Helical" evidence="5">
    <location>
        <begin position="12"/>
        <end position="29"/>
    </location>
</feature>
<feature type="transmembrane region" description="Helical" evidence="5">
    <location>
        <begin position="81"/>
        <end position="105"/>
    </location>
</feature>
<sequence length="436" mass="48418">MTAPESSLRSPWRWWVCLLLMLATIINYMDRLALNQLALRIKIYFDLSHQQYSFLESAFSLAFALGAVMTGILVDRISVRWVYPIMVLGWSLAGVLTGFAVHFWMLLACRFALGLFEAGNWPCGIRTTRAVLPPEERSLGNSIFQSGTALGAVITPLTVLALLRSADPQEGFRHAVIAVTGGTYAAVSQAPADAWKYPFRVIGSLGVVWIVLWFVTVPRRWLHTPQRTQLPTAPPPPPFRLILADRRFWVLLVLVVAINVAWHGYRAWLPLYLQEQRNYSEVGMSQLTTAYYLVADIGAWTLGGLTLVLCRWGMPVSQARIVALGLASIATLATLLIPWLPEGTPLLVGLLLVAFGAMGAFPTYFALSQDLSLQHQGKVSGFLGASAHVSLALIYPLEGWIIAWTDSYESVLAVIGLAPALAWLIVWWYWPREQRS</sequence>
<keyword evidence="3 5" id="KW-1133">Transmembrane helix</keyword>
<evidence type="ECO:0000256" key="5">
    <source>
        <dbReference type="SAM" id="Phobius"/>
    </source>
</evidence>
<keyword evidence="4 5" id="KW-0472">Membrane</keyword>
<keyword evidence="2 5" id="KW-0812">Transmembrane</keyword>
<feature type="transmembrane region" description="Helical" evidence="5">
    <location>
        <begin position="289"/>
        <end position="309"/>
    </location>
</feature>
<dbReference type="InterPro" id="IPR020846">
    <property type="entry name" value="MFS_dom"/>
</dbReference>
<dbReference type="InterPro" id="IPR011701">
    <property type="entry name" value="MFS"/>
</dbReference>
<dbReference type="RefSeq" id="WP_194536091.1">
    <property type="nucleotide sequence ID" value="NZ_JACEFB010000001.1"/>
</dbReference>
<name>A0A7V8VAW6_9BACT</name>
<reference evidence="7 8" key="1">
    <citation type="submission" date="2020-07" db="EMBL/GenBank/DDBJ databases">
        <title>Thermogemmata thermophila gen. nov., sp. nov., a novel moderate thermophilic planctomycete from a Kamchatka hot spring.</title>
        <authorList>
            <person name="Elcheninov A.G."/>
            <person name="Podosokorskaya O.A."/>
            <person name="Kovaleva O.L."/>
            <person name="Novikov A."/>
            <person name="Bonch-Osmolovskaya E.A."/>
            <person name="Toshchakov S.V."/>
            <person name="Kublanov I.V."/>
        </authorList>
    </citation>
    <scope>NUCLEOTIDE SEQUENCE [LARGE SCALE GENOMIC DNA]</scope>
    <source>
        <strain evidence="7 8">2918</strain>
    </source>
</reference>
<accession>A0A7V8VAW6</accession>
<protein>
    <submittedName>
        <fullName evidence="7">MFS transporter</fullName>
    </submittedName>
</protein>
<dbReference type="InterPro" id="IPR036259">
    <property type="entry name" value="MFS_trans_sf"/>
</dbReference>
<dbReference type="AlphaFoldDB" id="A0A7V8VAW6"/>
<feature type="transmembrane region" description="Helical" evidence="5">
    <location>
        <begin position="248"/>
        <end position="269"/>
    </location>
</feature>
<keyword evidence="8" id="KW-1185">Reference proteome</keyword>
<evidence type="ECO:0000259" key="6">
    <source>
        <dbReference type="PROSITE" id="PS50850"/>
    </source>
</evidence>
<dbReference type="PANTHER" id="PTHR11662">
    <property type="entry name" value="SOLUTE CARRIER FAMILY 17"/>
    <property type="match status" value="1"/>
</dbReference>
<dbReference type="EMBL" id="JACEFB010000001">
    <property type="protein sequence ID" value="MBA2224657.1"/>
    <property type="molecule type" value="Genomic_DNA"/>
</dbReference>
<dbReference type="Gene3D" id="1.20.1250.20">
    <property type="entry name" value="MFS general substrate transporter like domains"/>
    <property type="match status" value="2"/>
</dbReference>
<evidence type="ECO:0000313" key="8">
    <source>
        <dbReference type="Proteomes" id="UP000542342"/>
    </source>
</evidence>
<dbReference type="PROSITE" id="PS50850">
    <property type="entry name" value="MFS"/>
    <property type="match status" value="1"/>
</dbReference>
<evidence type="ECO:0000313" key="7">
    <source>
        <dbReference type="EMBL" id="MBA2224657.1"/>
    </source>
</evidence>
<evidence type="ECO:0000256" key="2">
    <source>
        <dbReference type="ARBA" id="ARBA00022692"/>
    </source>
</evidence>
<comment type="subcellular location">
    <subcellularLocation>
        <location evidence="1">Membrane</location>
        <topology evidence="1">Multi-pass membrane protein</topology>
    </subcellularLocation>
</comment>
<feature type="domain" description="Major facilitator superfamily (MFS) profile" evidence="6">
    <location>
        <begin position="16"/>
        <end position="434"/>
    </location>
</feature>
<feature type="transmembrane region" description="Helical" evidence="5">
    <location>
        <begin position="321"/>
        <end position="340"/>
    </location>
</feature>
<dbReference type="GO" id="GO:0022857">
    <property type="term" value="F:transmembrane transporter activity"/>
    <property type="evidence" value="ECO:0007669"/>
    <property type="project" value="InterPro"/>
</dbReference>
<organism evidence="7 8">
    <name type="scientific">Thermogemmata fonticola</name>
    <dbReference type="NCBI Taxonomy" id="2755323"/>
    <lineage>
        <taxon>Bacteria</taxon>
        <taxon>Pseudomonadati</taxon>
        <taxon>Planctomycetota</taxon>
        <taxon>Planctomycetia</taxon>
        <taxon>Gemmatales</taxon>
        <taxon>Gemmataceae</taxon>
        <taxon>Thermogemmata</taxon>
    </lineage>
</organism>
<evidence type="ECO:0000256" key="3">
    <source>
        <dbReference type="ARBA" id="ARBA00022989"/>
    </source>
</evidence>
<dbReference type="InterPro" id="IPR050382">
    <property type="entry name" value="MFS_Na/Anion_cotransporter"/>
</dbReference>
<evidence type="ECO:0000256" key="1">
    <source>
        <dbReference type="ARBA" id="ARBA00004141"/>
    </source>
</evidence>
<feature type="transmembrane region" description="Helical" evidence="5">
    <location>
        <begin position="410"/>
        <end position="430"/>
    </location>
</feature>
<feature type="transmembrane region" description="Helical" evidence="5">
    <location>
        <begin position="379"/>
        <end position="404"/>
    </location>
</feature>
<feature type="transmembrane region" description="Helical" evidence="5">
    <location>
        <begin position="346"/>
        <end position="367"/>
    </location>
</feature>
<dbReference type="Proteomes" id="UP000542342">
    <property type="component" value="Unassembled WGS sequence"/>
</dbReference>
<dbReference type="SUPFAM" id="SSF103473">
    <property type="entry name" value="MFS general substrate transporter"/>
    <property type="match status" value="1"/>
</dbReference>
<comment type="caution">
    <text evidence="7">The sequence shown here is derived from an EMBL/GenBank/DDBJ whole genome shotgun (WGS) entry which is preliminary data.</text>
</comment>
<feature type="transmembrane region" description="Helical" evidence="5">
    <location>
        <begin position="143"/>
        <end position="163"/>
    </location>
</feature>
<dbReference type="GO" id="GO:0016020">
    <property type="term" value="C:membrane"/>
    <property type="evidence" value="ECO:0007669"/>
    <property type="project" value="UniProtKB-SubCell"/>
</dbReference>
<evidence type="ECO:0000256" key="4">
    <source>
        <dbReference type="ARBA" id="ARBA00023136"/>
    </source>
</evidence>
<feature type="transmembrane region" description="Helical" evidence="5">
    <location>
        <begin position="54"/>
        <end position="74"/>
    </location>
</feature>
<gene>
    <name evidence="7" type="ORF">H0921_00600</name>
</gene>
<dbReference type="PANTHER" id="PTHR11662:SF399">
    <property type="entry name" value="FI19708P1-RELATED"/>
    <property type="match status" value="1"/>
</dbReference>
<feature type="transmembrane region" description="Helical" evidence="5">
    <location>
        <begin position="175"/>
        <end position="192"/>
    </location>
</feature>